<evidence type="ECO:0000259" key="2">
    <source>
        <dbReference type="PROSITE" id="PS51384"/>
    </source>
</evidence>
<evidence type="ECO:0000313" key="3">
    <source>
        <dbReference type="EMBL" id="MDE1347284.1"/>
    </source>
</evidence>
<dbReference type="PANTHER" id="PTHR30157">
    <property type="entry name" value="FERRIC REDUCTASE, NADPH-DEPENDENT"/>
    <property type="match status" value="1"/>
</dbReference>
<reference evidence="3" key="1">
    <citation type="submission" date="2022-02" db="EMBL/GenBank/DDBJ databases">
        <title>Emergence and expansion in Europe of a Vibrio aestuarianus clonal complex pathogenic for oysters.</title>
        <authorList>
            <person name="Mesnil A."/>
            <person name="Travers M.-A."/>
        </authorList>
    </citation>
    <scope>NUCLEOTIDE SEQUENCE</scope>
    <source>
        <strain evidence="3">19_064_15T1</strain>
    </source>
</reference>
<dbReference type="CDD" id="cd06193">
    <property type="entry name" value="siderophore_interacting"/>
    <property type="match status" value="1"/>
</dbReference>
<dbReference type="Gene3D" id="2.40.30.10">
    <property type="entry name" value="Translation factors"/>
    <property type="match status" value="1"/>
</dbReference>
<dbReference type="InterPro" id="IPR017938">
    <property type="entry name" value="Riboflavin_synthase-like_b-brl"/>
</dbReference>
<name>A0A9X4FAS7_9VIBR</name>
<dbReference type="InterPro" id="IPR039374">
    <property type="entry name" value="SIP_fam"/>
</dbReference>
<sequence length="239" mass="27054">MQRITLQGKAVAHFPDKCAGQYVKLLFTTDGGTDIDFTAMNDGQRPVMRTFTIRDISHQEQTIDIDFVRHFTNDLQCGFAGRWAMNTKVGDTIYIAGPGATPDIKTDVDWFFMAADMTALPALSAQILSLPEEAKGYAVIKVIAESDIQPIKAPNNLQVIWLTEQESLAEKVRGLTWLEGEVSVWVACEFDYMRSLRTYFRNDKAVERDNIYISSYWKQGISEDGHKTIKQKDARESEL</sequence>
<dbReference type="Gene3D" id="3.40.50.80">
    <property type="entry name" value="Nucleotide-binding domain of ferredoxin-NADP reductase (FNR) module"/>
    <property type="match status" value="1"/>
</dbReference>
<feature type="domain" description="FAD-binding FR-type" evidence="2">
    <location>
        <begin position="1"/>
        <end position="105"/>
    </location>
</feature>
<evidence type="ECO:0000256" key="1">
    <source>
        <dbReference type="ARBA" id="ARBA00035644"/>
    </source>
</evidence>
<dbReference type="GO" id="GO:0016491">
    <property type="term" value="F:oxidoreductase activity"/>
    <property type="evidence" value="ECO:0007669"/>
    <property type="project" value="InterPro"/>
</dbReference>
<organism evidence="3 4">
    <name type="scientific">Vibrio aestuarianus</name>
    <dbReference type="NCBI Taxonomy" id="28171"/>
    <lineage>
        <taxon>Bacteria</taxon>
        <taxon>Pseudomonadati</taxon>
        <taxon>Pseudomonadota</taxon>
        <taxon>Gammaproteobacteria</taxon>
        <taxon>Vibrionales</taxon>
        <taxon>Vibrionaceae</taxon>
        <taxon>Vibrio</taxon>
    </lineage>
</organism>
<dbReference type="Proteomes" id="UP001140978">
    <property type="component" value="Unassembled WGS sequence"/>
</dbReference>
<dbReference type="SUPFAM" id="SSF63380">
    <property type="entry name" value="Riboflavin synthase domain-like"/>
    <property type="match status" value="1"/>
</dbReference>
<dbReference type="InterPro" id="IPR007037">
    <property type="entry name" value="SIP_rossman_dom"/>
</dbReference>
<dbReference type="PANTHER" id="PTHR30157:SF0">
    <property type="entry name" value="NADPH-DEPENDENT FERRIC-CHELATE REDUCTASE"/>
    <property type="match status" value="1"/>
</dbReference>
<protein>
    <submittedName>
        <fullName evidence="3">Siderophore-interacting protein</fullName>
    </submittedName>
</protein>
<gene>
    <name evidence="3" type="ORF">L9X51_12675</name>
</gene>
<comment type="caution">
    <text evidence="3">The sequence shown here is derived from an EMBL/GenBank/DDBJ whole genome shotgun (WGS) entry which is preliminary data.</text>
</comment>
<dbReference type="PROSITE" id="PS51384">
    <property type="entry name" value="FAD_FR"/>
    <property type="match status" value="1"/>
</dbReference>
<dbReference type="AlphaFoldDB" id="A0A9X4FAS7"/>
<dbReference type="EMBL" id="JAKNAX010000034">
    <property type="protein sequence ID" value="MDE1347284.1"/>
    <property type="molecule type" value="Genomic_DNA"/>
</dbReference>
<dbReference type="InterPro" id="IPR013113">
    <property type="entry name" value="SIP_FAD-bd"/>
</dbReference>
<comment type="similarity">
    <text evidence="1">Belongs to the SIP oxidoreductase family.</text>
</comment>
<accession>A0A9X4FAS7</accession>
<dbReference type="InterPro" id="IPR017927">
    <property type="entry name" value="FAD-bd_FR_type"/>
</dbReference>
<dbReference type="Pfam" id="PF08021">
    <property type="entry name" value="FAD_binding_9"/>
    <property type="match status" value="1"/>
</dbReference>
<proteinExistence type="inferred from homology"/>
<dbReference type="Pfam" id="PF04954">
    <property type="entry name" value="SIP"/>
    <property type="match status" value="1"/>
</dbReference>
<evidence type="ECO:0000313" key="4">
    <source>
        <dbReference type="Proteomes" id="UP001140978"/>
    </source>
</evidence>
<dbReference type="InterPro" id="IPR039261">
    <property type="entry name" value="FNR_nucleotide-bd"/>
</dbReference>